<evidence type="ECO:0000256" key="2">
    <source>
        <dbReference type="ARBA" id="ARBA00022553"/>
    </source>
</evidence>
<proteinExistence type="predicted"/>
<accession>A0A4R7VK07</accession>
<evidence type="ECO:0000259" key="3">
    <source>
        <dbReference type="PROSITE" id="PS50075"/>
    </source>
</evidence>
<dbReference type="InterPro" id="IPR020845">
    <property type="entry name" value="AMP-binding_CS"/>
</dbReference>
<dbReference type="Gene3D" id="1.10.1200.10">
    <property type="entry name" value="ACP-like"/>
    <property type="match status" value="1"/>
</dbReference>
<organism evidence="4 5">
    <name type="scientific">Actinophytocola oryzae</name>
    <dbReference type="NCBI Taxonomy" id="502181"/>
    <lineage>
        <taxon>Bacteria</taxon>
        <taxon>Bacillati</taxon>
        <taxon>Actinomycetota</taxon>
        <taxon>Actinomycetes</taxon>
        <taxon>Pseudonocardiales</taxon>
        <taxon>Pseudonocardiaceae</taxon>
    </lineage>
</organism>
<dbReference type="NCBIfam" id="TIGR01733">
    <property type="entry name" value="AA-adenyl-dom"/>
    <property type="match status" value="1"/>
</dbReference>
<dbReference type="PROSITE" id="PS50075">
    <property type="entry name" value="CARRIER"/>
    <property type="match status" value="1"/>
</dbReference>
<dbReference type="EMBL" id="SOCP01000007">
    <property type="protein sequence ID" value="TDV49793.1"/>
    <property type="molecule type" value="Genomic_DNA"/>
</dbReference>
<dbReference type="GO" id="GO:0044550">
    <property type="term" value="P:secondary metabolite biosynthetic process"/>
    <property type="evidence" value="ECO:0007669"/>
    <property type="project" value="TreeGrafter"/>
</dbReference>
<dbReference type="SMART" id="SM00823">
    <property type="entry name" value="PKS_PP"/>
    <property type="match status" value="1"/>
</dbReference>
<evidence type="ECO:0000256" key="1">
    <source>
        <dbReference type="ARBA" id="ARBA00022450"/>
    </source>
</evidence>
<name>A0A4R7VK07_9PSEU</name>
<dbReference type="Pfam" id="PF00501">
    <property type="entry name" value="AMP-binding"/>
    <property type="match status" value="1"/>
</dbReference>
<dbReference type="InterPro" id="IPR036736">
    <property type="entry name" value="ACP-like_sf"/>
</dbReference>
<dbReference type="AlphaFoldDB" id="A0A4R7VK07"/>
<protein>
    <submittedName>
        <fullName evidence="4">Amino acid adenylation domain-containing protein</fullName>
    </submittedName>
</protein>
<dbReference type="InterPro" id="IPR020806">
    <property type="entry name" value="PKS_PP-bd"/>
</dbReference>
<dbReference type="GO" id="GO:0043041">
    <property type="term" value="P:amino acid activation for nonribosomal peptide biosynthetic process"/>
    <property type="evidence" value="ECO:0007669"/>
    <property type="project" value="TreeGrafter"/>
</dbReference>
<evidence type="ECO:0000313" key="5">
    <source>
        <dbReference type="Proteomes" id="UP000294927"/>
    </source>
</evidence>
<keyword evidence="2" id="KW-0597">Phosphoprotein</keyword>
<dbReference type="InterPro" id="IPR025110">
    <property type="entry name" value="AMP-bd_C"/>
</dbReference>
<keyword evidence="1" id="KW-0596">Phosphopantetheine</keyword>
<dbReference type="Gene3D" id="3.30.300.30">
    <property type="match status" value="1"/>
</dbReference>
<dbReference type="PANTHER" id="PTHR45527:SF1">
    <property type="entry name" value="FATTY ACID SYNTHASE"/>
    <property type="match status" value="1"/>
</dbReference>
<dbReference type="Proteomes" id="UP000294927">
    <property type="component" value="Unassembled WGS sequence"/>
</dbReference>
<dbReference type="Gene3D" id="3.40.50.12780">
    <property type="entry name" value="N-terminal domain of ligase-like"/>
    <property type="match status" value="1"/>
</dbReference>
<dbReference type="SUPFAM" id="SSF56801">
    <property type="entry name" value="Acetyl-CoA synthetase-like"/>
    <property type="match status" value="1"/>
</dbReference>
<gene>
    <name evidence="4" type="ORF">CLV71_107141</name>
</gene>
<dbReference type="SUPFAM" id="SSF47336">
    <property type="entry name" value="ACP-like"/>
    <property type="match status" value="1"/>
</dbReference>
<dbReference type="InterPro" id="IPR042099">
    <property type="entry name" value="ANL_N_sf"/>
</dbReference>
<dbReference type="InterPro" id="IPR000873">
    <property type="entry name" value="AMP-dep_synth/lig_dom"/>
</dbReference>
<dbReference type="PANTHER" id="PTHR45527">
    <property type="entry name" value="NONRIBOSOMAL PEPTIDE SYNTHETASE"/>
    <property type="match status" value="1"/>
</dbReference>
<keyword evidence="5" id="KW-1185">Reference proteome</keyword>
<dbReference type="GO" id="GO:0005737">
    <property type="term" value="C:cytoplasm"/>
    <property type="evidence" value="ECO:0007669"/>
    <property type="project" value="TreeGrafter"/>
</dbReference>
<feature type="domain" description="Carrier" evidence="3">
    <location>
        <begin position="516"/>
        <end position="591"/>
    </location>
</feature>
<dbReference type="Pfam" id="PF00550">
    <property type="entry name" value="PP-binding"/>
    <property type="match status" value="1"/>
</dbReference>
<comment type="caution">
    <text evidence="4">The sequence shown here is derived from an EMBL/GenBank/DDBJ whole genome shotgun (WGS) entry which is preliminary data.</text>
</comment>
<dbReference type="CDD" id="cd05930">
    <property type="entry name" value="A_NRPS"/>
    <property type="match status" value="1"/>
</dbReference>
<dbReference type="GO" id="GO:0031177">
    <property type="term" value="F:phosphopantetheine binding"/>
    <property type="evidence" value="ECO:0007669"/>
    <property type="project" value="InterPro"/>
</dbReference>
<reference evidence="4 5" key="1">
    <citation type="submission" date="2019-03" db="EMBL/GenBank/DDBJ databases">
        <title>Genomic Encyclopedia of Archaeal and Bacterial Type Strains, Phase II (KMG-II): from individual species to whole genera.</title>
        <authorList>
            <person name="Goeker M."/>
        </authorList>
    </citation>
    <scope>NUCLEOTIDE SEQUENCE [LARGE SCALE GENOMIC DNA]</scope>
    <source>
        <strain evidence="4 5">DSM 45499</strain>
    </source>
</reference>
<dbReference type="Pfam" id="PF13193">
    <property type="entry name" value="AMP-binding_C"/>
    <property type="match status" value="1"/>
</dbReference>
<evidence type="ECO:0000313" key="4">
    <source>
        <dbReference type="EMBL" id="TDV49793.1"/>
    </source>
</evidence>
<dbReference type="InterPro" id="IPR045851">
    <property type="entry name" value="AMP-bd_C_sf"/>
</dbReference>
<sequence length="624" mass="66635">MSRGMTTGTAAVEGAFAGTDGDDLFSGRPVHRIFAERAARHPDAVAVRAGATSMTYAELDDRANRLAHLLRDRGVGHETAVALCLDRGPWLPVAVLAVFRAGGTYVPLDPNDPPARRDLVIDDADAALVLTDGPVEVSGVDVLDLGSAALDAAPAHAPDVADDPRRAAYVIYTSGSTGRPKGVVVEHRNLTAYVDGVVRRLAIDRPMRFAMVQPLTVDSSVTALFPPLCTGGEVHLLRRETVLDPGRFADWVGEHGMDVLKIAPSHLRALQSSPRFEELLPQARLVVGGEAADWRWLQALQRARPHCRVVNHYGPTETTVGVLTLAVADHPDADWDIAPIGGPLPGVRVSVVDVHGDPVADGEIGELVVAGPYVARGYHRRPELTATAFALGRYRTGDQVRRLADGTIAFVGRQDDQVKVNGFRVELGEVDAALRAHPAVHASATVVRDLSGERAIVSYAQTGATPDELLTHLRARLAPHQVPRAVVVLDRIPLSAHGKVDRAALPVPPEPAEGAAAATDLERTVSSAWSAVLGVDSVAADVNFFDAGGHSLLLVQLQQRLRDGTGQPVDLIDLLAHTTVQAQARLLSGRHPGLATAPAGRRTPQQDALLRRRVQHSRTIRDAR</sequence>
<dbReference type="InterPro" id="IPR010071">
    <property type="entry name" value="AA_adenyl_dom"/>
</dbReference>
<dbReference type="InterPro" id="IPR009081">
    <property type="entry name" value="PP-bd_ACP"/>
</dbReference>
<dbReference type="PROSITE" id="PS00455">
    <property type="entry name" value="AMP_BINDING"/>
    <property type="match status" value="1"/>
</dbReference>